<dbReference type="EMBL" id="RCHU02000010">
    <property type="protein sequence ID" value="KAL3578063.1"/>
    <property type="molecule type" value="Genomic_DNA"/>
</dbReference>
<dbReference type="Proteomes" id="UP000309997">
    <property type="component" value="Unassembled WGS sequence"/>
</dbReference>
<evidence type="ECO:0000313" key="2">
    <source>
        <dbReference type="Proteomes" id="UP000309997"/>
    </source>
</evidence>
<sequence length="115" mass="13109">MEVCVWANFCPENIARLLKGFAPTIHFCDKQYSKEKSSSWILDWFTQFVDWKSSAADLFAWTFETPETSAIYQPVPAVFVVETKRGKQVHLVLEVRISPGSRNGKLSEIVKPGKN</sequence>
<comment type="caution">
    <text evidence="1">The sequence shown here is derived from an EMBL/GenBank/DDBJ whole genome shotgun (WGS) entry which is preliminary data.</text>
</comment>
<name>A0ACC4BHL2_POPAL</name>
<evidence type="ECO:0000313" key="1">
    <source>
        <dbReference type="EMBL" id="KAL3578063.1"/>
    </source>
</evidence>
<protein>
    <submittedName>
        <fullName evidence="1">Uncharacterized protein</fullName>
    </submittedName>
</protein>
<proteinExistence type="predicted"/>
<gene>
    <name evidence="1" type="ORF">D5086_019567</name>
</gene>
<keyword evidence="2" id="KW-1185">Reference proteome</keyword>
<accession>A0ACC4BHL2</accession>
<reference evidence="1 2" key="1">
    <citation type="journal article" date="2024" name="Plant Biotechnol. J.">
        <title>Genome and CRISPR/Cas9 system of a widespread forest tree (Populus alba) in the world.</title>
        <authorList>
            <person name="Liu Y.J."/>
            <person name="Jiang P.F."/>
            <person name="Han X.M."/>
            <person name="Li X.Y."/>
            <person name="Wang H.M."/>
            <person name="Wang Y.J."/>
            <person name="Wang X.X."/>
            <person name="Zeng Q.Y."/>
        </authorList>
    </citation>
    <scope>NUCLEOTIDE SEQUENCE [LARGE SCALE GENOMIC DNA]</scope>
    <source>
        <strain evidence="2">cv. PAL-ZL1</strain>
    </source>
</reference>
<organism evidence="1 2">
    <name type="scientific">Populus alba</name>
    <name type="common">White poplar</name>
    <dbReference type="NCBI Taxonomy" id="43335"/>
    <lineage>
        <taxon>Eukaryota</taxon>
        <taxon>Viridiplantae</taxon>
        <taxon>Streptophyta</taxon>
        <taxon>Embryophyta</taxon>
        <taxon>Tracheophyta</taxon>
        <taxon>Spermatophyta</taxon>
        <taxon>Magnoliopsida</taxon>
        <taxon>eudicotyledons</taxon>
        <taxon>Gunneridae</taxon>
        <taxon>Pentapetalae</taxon>
        <taxon>rosids</taxon>
        <taxon>fabids</taxon>
        <taxon>Malpighiales</taxon>
        <taxon>Salicaceae</taxon>
        <taxon>Saliceae</taxon>
        <taxon>Populus</taxon>
    </lineage>
</organism>